<accession>B9SP22</accession>
<dbReference type="OrthoDB" id="440455at2759"/>
<dbReference type="Gene3D" id="1.10.8.10">
    <property type="entry name" value="DNA helicase RuvA subunit, C-terminal domain"/>
    <property type="match status" value="1"/>
</dbReference>
<feature type="domain" description="CUE" evidence="2">
    <location>
        <begin position="42"/>
        <end position="85"/>
    </location>
</feature>
<dbReference type="KEGG" id="rcu:8279585"/>
<dbReference type="GO" id="GO:0043130">
    <property type="term" value="F:ubiquitin binding"/>
    <property type="evidence" value="ECO:0007669"/>
    <property type="project" value="InterPro"/>
</dbReference>
<dbReference type="AlphaFoldDB" id="B9SP22"/>
<proteinExistence type="predicted"/>
<name>B9SP22_RICCO</name>
<feature type="coiled-coil region" evidence="1">
    <location>
        <begin position="165"/>
        <end position="256"/>
    </location>
</feature>
<evidence type="ECO:0000259" key="2">
    <source>
        <dbReference type="PROSITE" id="PS51140"/>
    </source>
</evidence>
<dbReference type="EMBL" id="EQ974058">
    <property type="protein sequence ID" value="EEF34654.1"/>
    <property type="molecule type" value="Genomic_DNA"/>
</dbReference>
<evidence type="ECO:0000256" key="1">
    <source>
        <dbReference type="SAM" id="Coils"/>
    </source>
</evidence>
<dbReference type="PROSITE" id="PS51140">
    <property type="entry name" value="CUE"/>
    <property type="match status" value="1"/>
</dbReference>
<dbReference type="eggNOG" id="ENOG502QYHB">
    <property type="taxonomic scope" value="Eukaryota"/>
</dbReference>
<reference evidence="4" key="1">
    <citation type="journal article" date="2010" name="Nat. Biotechnol.">
        <title>Draft genome sequence of the oilseed species Ricinus communis.</title>
        <authorList>
            <person name="Chan A.P."/>
            <person name="Crabtree J."/>
            <person name="Zhao Q."/>
            <person name="Lorenzi H."/>
            <person name="Orvis J."/>
            <person name="Puiu D."/>
            <person name="Melake-Berhan A."/>
            <person name="Jones K.M."/>
            <person name="Redman J."/>
            <person name="Chen G."/>
            <person name="Cahoon E.B."/>
            <person name="Gedil M."/>
            <person name="Stanke M."/>
            <person name="Haas B.J."/>
            <person name="Wortman J.R."/>
            <person name="Fraser-Liggett C.M."/>
            <person name="Ravel J."/>
            <person name="Rabinowicz P.D."/>
        </authorList>
    </citation>
    <scope>NUCLEOTIDE SEQUENCE [LARGE SCALE GENOMIC DNA]</scope>
    <source>
        <strain evidence="4">cv. Hale</strain>
    </source>
</reference>
<dbReference type="SUPFAM" id="SSF46934">
    <property type="entry name" value="UBA-like"/>
    <property type="match status" value="1"/>
</dbReference>
<dbReference type="PANTHER" id="PTHR31245:SF16">
    <property type="entry name" value="UDP-GLUCOSE 6-DEHYDROGENASE"/>
    <property type="match status" value="1"/>
</dbReference>
<dbReference type="InterPro" id="IPR003892">
    <property type="entry name" value="CUE"/>
</dbReference>
<dbReference type="InParanoid" id="B9SP22"/>
<evidence type="ECO:0000313" key="4">
    <source>
        <dbReference type="Proteomes" id="UP000008311"/>
    </source>
</evidence>
<dbReference type="CDD" id="cd14279">
    <property type="entry name" value="CUE"/>
    <property type="match status" value="1"/>
</dbReference>
<keyword evidence="1" id="KW-0175">Coiled coil</keyword>
<keyword evidence="4" id="KW-1185">Reference proteome</keyword>
<sequence>MSAGVCGKRVGFEEIFGSSSAAKRSRCSGFGSPTRSTDFGSGSDDTLFTLLQMFPSLDPELVRTAHRNHNNKVDDAVKTLMKISFGDAVERNKLQSFESATIGNCDAVPPMSMTACLQMPEEEVEKKASDYENAVDGSKWVDLFVQEMMNAADLDDARRRSAQILEAFERSITAQANRLEQLELTSLKEHLQSLLNDNQILKRAVAIQHERNLEQEEKTKEVQNLKLLLNQYQEQIRSLELNNYALKLHLQRAQQNSNIPGHFNPDIC</sequence>
<evidence type="ECO:0000313" key="3">
    <source>
        <dbReference type="EMBL" id="EEF34654.1"/>
    </source>
</evidence>
<gene>
    <name evidence="3" type="ORF">RCOM_1248750</name>
</gene>
<dbReference type="Proteomes" id="UP000008311">
    <property type="component" value="Unassembled WGS sequence"/>
</dbReference>
<protein>
    <recommendedName>
        <fullName evidence="2">CUE domain-containing protein</fullName>
    </recommendedName>
</protein>
<dbReference type="PANTHER" id="PTHR31245">
    <property type="entry name" value="UBIQUITIN SYSTEM COMPONENT CUE PROTEIN"/>
    <property type="match status" value="1"/>
</dbReference>
<organism evidence="3 4">
    <name type="scientific">Ricinus communis</name>
    <name type="common">Castor bean</name>
    <dbReference type="NCBI Taxonomy" id="3988"/>
    <lineage>
        <taxon>Eukaryota</taxon>
        <taxon>Viridiplantae</taxon>
        <taxon>Streptophyta</taxon>
        <taxon>Embryophyta</taxon>
        <taxon>Tracheophyta</taxon>
        <taxon>Spermatophyta</taxon>
        <taxon>Magnoliopsida</taxon>
        <taxon>eudicotyledons</taxon>
        <taxon>Gunneridae</taxon>
        <taxon>Pentapetalae</taxon>
        <taxon>rosids</taxon>
        <taxon>fabids</taxon>
        <taxon>Malpighiales</taxon>
        <taxon>Euphorbiaceae</taxon>
        <taxon>Acalyphoideae</taxon>
        <taxon>Acalypheae</taxon>
        <taxon>Ricinus</taxon>
    </lineage>
</organism>
<dbReference type="InterPro" id="IPR009060">
    <property type="entry name" value="UBA-like_sf"/>
</dbReference>
<dbReference type="STRING" id="3988.B9SP22"/>
<dbReference type="OMA" id="HFHPDIF"/>